<protein>
    <submittedName>
        <fullName evidence="14">Uncharacterized protein</fullName>
    </submittedName>
</protein>
<dbReference type="InterPro" id="IPR039972">
    <property type="entry name" value="Sarcoglycan_gamma/delta/zeta"/>
</dbReference>
<keyword evidence="6 13" id="KW-0812">Transmembrane</keyword>
<evidence type="ECO:0000256" key="10">
    <source>
        <dbReference type="ARBA" id="ARBA00023157"/>
    </source>
</evidence>
<dbReference type="GO" id="GO:0042383">
    <property type="term" value="C:sarcolemma"/>
    <property type="evidence" value="ECO:0007669"/>
    <property type="project" value="UniProtKB-SubCell"/>
</dbReference>
<dbReference type="PANTHER" id="PTHR12939">
    <property type="entry name" value="SARCOGLYCAN"/>
    <property type="match status" value="1"/>
</dbReference>
<keyword evidence="12" id="KW-0206">Cytoskeleton</keyword>
<evidence type="ECO:0000256" key="13">
    <source>
        <dbReference type="SAM" id="Phobius"/>
    </source>
</evidence>
<organism evidence="14 15">
    <name type="scientific">Strigamia maritima</name>
    <name type="common">European centipede</name>
    <name type="synonym">Geophilus maritimus</name>
    <dbReference type="NCBI Taxonomy" id="126957"/>
    <lineage>
        <taxon>Eukaryota</taxon>
        <taxon>Metazoa</taxon>
        <taxon>Ecdysozoa</taxon>
        <taxon>Arthropoda</taxon>
        <taxon>Myriapoda</taxon>
        <taxon>Chilopoda</taxon>
        <taxon>Pleurostigmophora</taxon>
        <taxon>Geophilomorpha</taxon>
        <taxon>Linotaeniidae</taxon>
        <taxon>Strigamia</taxon>
    </lineage>
</organism>
<evidence type="ECO:0000256" key="6">
    <source>
        <dbReference type="ARBA" id="ARBA00022692"/>
    </source>
</evidence>
<keyword evidence="10" id="KW-1015">Disulfide bond</keyword>
<keyword evidence="11" id="KW-0325">Glycoprotein</keyword>
<dbReference type="GO" id="GO:0016012">
    <property type="term" value="C:sarcoglycan complex"/>
    <property type="evidence" value="ECO:0007669"/>
    <property type="project" value="InterPro"/>
</dbReference>
<keyword evidence="9 13" id="KW-0472">Membrane</keyword>
<dbReference type="HOGENOM" id="CLU_1645865_0_0_1"/>
<evidence type="ECO:0000256" key="12">
    <source>
        <dbReference type="ARBA" id="ARBA00023212"/>
    </source>
</evidence>
<reference evidence="15" key="1">
    <citation type="submission" date="2011-05" db="EMBL/GenBank/DDBJ databases">
        <authorList>
            <person name="Richards S.R."/>
            <person name="Qu J."/>
            <person name="Jiang H."/>
            <person name="Jhangiani S.N."/>
            <person name="Agravi P."/>
            <person name="Goodspeed R."/>
            <person name="Gross S."/>
            <person name="Mandapat C."/>
            <person name="Jackson L."/>
            <person name="Mathew T."/>
            <person name="Pu L."/>
            <person name="Thornton R."/>
            <person name="Saada N."/>
            <person name="Wilczek-Boney K.B."/>
            <person name="Lee S."/>
            <person name="Kovar C."/>
            <person name="Wu Y."/>
            <person name="Scherer S.E."/>
            <person name="Worley K.C."/>
            <person name="Muzny D.M."/>
            <person name="Gibbs R."/>
        </authorList>
    </citation>
    <scope>NUCLEOTIDE SEQUENCE</scope>
    <source>
        <strain evidence="15">Brora</strain>
    </source>
</reference>
<feature type="transmembrane region" description="Helical" evidence="13">
    <location>
        <begin position="48"/>
        <end position="72"/>
    </location>
</feature>
<dbReference type="Proteomes" id="UP000014500">
    <property type="component" value="Unassembled WGS sequence"/>
</dbReference>
<evidence type="ECO:0000313" key="14">
    <source>
        <dbReference type="EnsemblMetazoa" id="SMAR004090-PA"/>
    </source>
</evidence>
<evidence type="ECO:0000256" key="7">
    <source>
        <dbReference type="ARBA" id="ARBA00022968"/>
    </source>
</evidence>
<keyword evidence="4" id="KW-1003">Cell membrane</keyword>
<comment type="similarity">
    <text evidence="3">Belongs to the sarcoglycan beta/delta/gamma/zeta family.</text>
</comment>
<dbReference type="EnsemblMetazoa" id="SMAR004090-RA">
    <property type="protein sequence ID" value="SMAR004090-PA"/>
    <property type="gene ID" value="SMAR004090"/>
</dbReference>
<accession>T1ISL0</accession>
<proteinExistence type="inferred from homology"/>
<dbReference type="EMBL" id="JH431435">
    <property type="status" value="NOT_ANNOTATED_CDS"/>
    <property type="molecule type" value="Genomic_DNA"/>
</dbReference>
<dbReference type="InterPro" id="IPR006875">
    <property type="entry name" value="Sarcoglycan"/>
</dbReference>
<keyword evidence="5" id="KW-0963">Cytoplasm</keyword>
<evidence type="ECO:0000256" key="2">
    <source>
        <dbReference type="ARBA" id="ARBA00004274"/>
    </source>
</evidence>
<evidence type="ECO:0000256" key="4">
    <source>
        <dbReference type="ARBA" id="ARBA00022475"/>
    </source>
</evidence>
<sequence>MEYQNSKMEYQNSKMEYQNSKMEYQNSKMEYQNSKMEYQNSEIEVRCITYVTVCHVLMVLIIINLALTMWIVKVMDFSVEGMGKLKILDKGLRLEGEAEFVHTFYTTNIKGKKGKAGVLDPIDGCIIAGDRVWPGVKKGRRLEQLLAAIEQWNAADYCTYP</sequence>
<dbReference type="AlphaFoldDB" id="T1ISL0"/>
<dbReference type="eggNOG" id="KOG3950">
    <property type="taxonomic scope" value="Eukaryota"/>
</dbReference>
<evidence type="ECO:0000256" key="5">
    <source>
        <dbReference type="ARBA" id="ARBA00022490"/>
    </source>
</evidence>
<evidence type="ECO:0000256" key="1">
    <source>
        <dbReference type="ARBA" id="ARBA00004245"/>
    </source>
</evidence>
<comment type="subcellular location">
    <subcellularLocation>
        <location evidence="2">Cell membrane</location>
        <location evidence="2">Sarcolemma</location>
        <topology evidence="2">Single-pass type II membrane protein</topology>
    </subcellularLocation>
    <subcellularLocation>
        <location evidence="1">Cytoplasm</location>
        <location evidence="1">Cytoskeleton</location>
    </subcellularLocation>
</comment>
<evidence type="ECO:0000256" key="11">
    <source>
        <dbReference type="ARBA" id="ARBA00023180"/>
    </source>
</evidence>
<name>T1ISL0_STRMM</name>
<reference evidence="14" key="2">
    <citation type="submission" date="2015-02" db="UniProtKB">
        <authorList>
            <consortium name="EnsemblMetazoa"/>
        </authorList>
    </citation>
    <scope>IDENTIFICATION</scope>
</reference>
<keyword evidence="15" id="KW-1185">Reference proteome</keyword>
<evidence type="ECO:0000256" key="8">
    <source>
        <dbReference type="ARBA" id="ARBA00022989"/>
    </source>
</evidence>
<keyword evidence="8 13" id="KW-1133">Transmembrane helix</keyword>
<dbReference type="Pfam" id="PF04790">
    <property type="entry name" value="Sarcoglycan_1"/>
    <property type="match status" value="1"/>
</dbReference>
<evidence type="ECO:0000256" key="9">
    <source>
        <dbReference type="ARBA" id="ARBA00023136"/>
    </source>
</evidence>
<keyword evidence="7" id="KW-0735">Signal-anchor</keyword>
<evidence type="ECO:0000313" key="15">
    <source>
        <dbReference type="Proteomes" id="UP000014500"/>
    </source>
</evidence>
<dbReference type="GO" id="GO:0005856">
    <property type="term" value="C:cytoskeleton"/>
    <property type="evidence" value="ECO:0007669"/>
    <property type="project" value="UniProtKB-SubCell"/>
</dbReference>
<evidence type="ECO:0000256" key="3">
    <source>
        <dbReference type="ARBA" id="ARBA00007574"/>
    </source>
</evidence>
<dbReference type="PANTHER" id="PTHR12939:SF10">
    <property type="entry name" value="EG:4F1.1 PROTEIN"/>
    <property type="match status" value="1"/>
</dbReference>
<dbReference type="STRING" id="126957.T1ISL0"/>